<organism evidence="1 2">
    <name type="scientific">Laedolimicola ammoniilytica</name>
    <dbReference type="NCBI Taxonomy" id="2981771"/>
    <lineage>
        <taxon>Bacteria</taxon>
        <taxon>Bacillati</taxon>
        <taxon>Bacillota</taxon>
        <taxon>Clostridia</taxon>
        <taxon>Lachnospirales</taxon>
        <taxon>Lachnospiraceae</taxon>
        <taxon>Laedolimicola</taxon>
    </lineage>
</organism>
<keyword evidence="2" id="KW-1185">Reference proteome</keyword>
<comment type="caution">
    <text evidence="1">The sequence shown here is derived from an EMBL/GenBank/DDBJ whole genome shotgun (WGS) entry which is preliminary data.</text>
</comment>
<gene>
    <name evidence="1" type="ORF">OCV63_12220</name>
</gene>
<dbReference type="PANTHER" id="PTHR40743">
    <property type="entry name" value="NUCLEOTIDE-DIPHOSPHO-SUGAR TRANSFERASE CONTAINING PROTEIN"/>
    <property type="match status" value="1"/>
</dbReference>
<sequence length="261" mass="30106">MLIIQPSGGLCNRMRVINSARELSRRRKEKLVILWYLNPELNAAFEDLFQPIHEPDIILINIRSLKDPRKLYYQLSAGQRFGNDDILNNKTDGTLNDNFYRALKKRVYIFTWEHFYPSKDYSLFVPTDALQKRVDAFTKDFAPRCVGVHIRRTDNAVSMGKSTTEQFIAEMEQELLAHPETRFFLATDDQREEDLLRSRFPGKIISNQSRTIDRNSVAGMHDALLDLYCLAASDKIIGSYWSSFTDTAADMRGIEKVIAGE</sequence>
<reference evidence="1 2" key="1">
    <citation type="journal article" date="2021" name="ISME Commun">
        <title>Automated analysis of genomic sequences facilitates high-throughput and comprehensive description of bacteria.</title>
        <authorList>
            <person name="Hitch T.C.A."/>
        </authorList>
    </citation>
    <scope>NUCLEOTIDE SEQUENCE [LARGE SCALE GENOMIC DNA]</scope>
    <source>
        <strain evidence="1 2">Sanger_04</strain>
    </source>
</reference>
<dbReference type="RefSeq" id="WP_158364262.1">
    <property type="nucleotide sequence ID" value="NZ_JAOQKC010000017.1"/>
</dbReference>
<evidence type="ECO:0008006" key="3">
    <source>
        <dbReference type="Google" id="ProtNLM"/>
    </source>
</evidence>
<dbReference type="Proteomes" id="UP001652461">
    <property type="component" value="Unassembled WGS sequence"/>
</dbReference>
<evidence type="ECO:0000313" key="2">
    <source>
        <dbReference type="Proteomes" id="UP001652461"/>
    </source>
</evidence>
<evidence type="ECO:0000313" key="1">
    <source>
        <dbReference type="EMBL" id="MCU6697651.1"/>
    </source>
</evidence>
<proteinExistence type="predicted"/>
<protein>
    <recommendedName>
        <fullName evidence="3">Glycosyl transferase family protein</fullName>
    </recommendedName>
</protein>
<dbReference type="PANTHER" id="PTHR40743:SF1">
    <property type="entry name" value="POSSIBLE GLYCOSYLTRANSFERASE"/>
    <property type="match status" value="1"/>
</dbReference>
<dbReference type="EMBL" id="JAOQKC010000017">
    <property type="protein sequence ID" value="MCU6697651.1"/>
    <property type="molecule type" value="Genomic_DNA"/>
</dbReference>
<name>A0ABT2RZ88_9FIRM</name>
<dbReference type="Gene3D" id="3.40.50.11350">
    <property type="match status" value="1"/>
</dbReference>
<accession>A0ABT2RZ88</accession>